<comment type="caution">
    <text evidence="1">The sequence shown here is derived from an EMBL/GenBank/DDBJ whole genome shotgun (WGS) entry which is preliminary data.</text>
</comment>
<dbReference type="AlphaFoldDB" id="A0A1S1U5D7"/>
<protein>
    <submittedName>
        <fullName evidence="1">Uncharacterized protein</fullName>
    </submittedName>
</protein>
<dbReference type="EMBL" id="LFKP01000010">
    <property type="protein sequence ID" value="OHV95309.1"/>
    <property type="molecule type" value="Genomic_DNA"/>
</dbReference>
<evidence type="ECO:0000313" key="1">
    <source>
        <dbReference type="EMBL" id="OHV95309.1"/>
    </source>
</evidence>
<proteinExistence type="predicted"/>
<organism evidence="1 2">
    <name type="scientific">Janthinobacterium lividum</name>
    <dbReference type="NCBI Taxonomy" id="29581"/>
    <lineage>
        <taxon>Bacteria</taxon>
        <taxon>Pseudomonadati</taxon>
        <taxon>Pseudomonadota</taxon>
        <taxon>Betaproteobacteria</taxon>
        <taxon>Burkholderiales</taxon>
        <taxon>Oxalobacteraceae</taxon>
        <taxon>Janthinobacterium</taxon>
    </lineage>
</organism>
<name>A0A1S1U5D7_9BURK</name>
<sequence>MIHNNIFKLTQLTKEDVDSLNRDWLIGGWWKALDYKNALEKVMTAANSDTSVREQLRGRNNSKFFTVNTEALSFMTGLPLSASYLPEIYASLLAKMLGAENLDVNRVPRETKVTLTTYMRLMSTLNHFASFPPELGALAYKPFLRPGKIAEKAFSTPAGRTKNISIENITRVTNQALLWLVEYKPIILFVAAAVRDALEIYINTNAVSERNVKLAAQNAYAYQLEVRGKGIAGITRMTRTILSKCIDALQVAAYCLIAINHGRRKNELVGHNLPYGLYFGCLREISTIYEDWRVDIYVEKSCRSYVSFWCNDLVRQAILTLESISQIFRTLNTSPKVYYDNPTDGRYDKLFCTRAFTKIGFSSPPEGFEFGNRAAWFFELAEVDTDYFREKTQPFRRAYACLYMYRYDMPKPTALQLALRQDSAAVTEVYYTDAPGISPADGVQAVYAGGYDKDIIALEQVMEEVRREYFGDLVLRMLKGEAIGGNFPKLTFKLMQRLSKSVKFDELELASKADAITTELQRDGYSISPKEHGGCCATDASKTSGRSNCAVNGKIHPENASPKTCDGCLHLLVTEAYRDGLEEPLLDMRRKERDFKLPAAERLRIKCDADDLEAFIEADKYVAVENQRVISKLTEKWSKIFFKK</sequence>
<reference evidence="1 2" key="1">
    <citation type="submission" date="2015-06" db="EMBL/GenBank/DDBJ databases">
        <title>Draft genome sequencing of a biphenyl-degrading bacterium, Janthinobacterium lividum MEG1.</title>
        <authorList>
            <person name="Shimodaira J."/>
            <person name="Hatta T."/>
        </authorList>
    </citation>
    <scope>NUCLEOTIDE SEQUENCE [LARGE SCALE GENOMIC DNA]</scope>
    <source>
        <strain evidence="1 2">MEG1</strain>
    </source>
</reference>
<dbReference type="Proteomes" id="UP000179840">
    <property type="component" value="Unassembled WGS sequence"/>
</dbReference>
<evidence type="ECO:0000313" key="2">
    <source>
        <dbReference type="Proteomes" id="UP000179840"/>
    </source>
</evidence>
<accession>A0A1S1U5D7</accession>
<gene>
    <name evidence="1" type="ORF">AKG95_19150</name>
</gene>